<reference evidence="10" key="1">
    <citation type="submission" date="2019-02" db="EMBL/GenBank/DDBJ databases">
        <title>Draft genome sequence of Enterococcus sp. Gos25-1.</title>
        <authorList>
            <person name="Tanaka N."/>
            <person name="Shiwa Y."/>
            <person name="Fujita N."/>
        </authorList>
    </citation>
    <scope>NUCLEOTIDE SEQUENCE [LARGE SCALE GENOMIC DNA]</scope>
    <source>
        <strain evidence="10">Gos25-1</strain>
    </source>
</reference>
<gene>
    <name evidence="9" type="ORF">NRIC_24690</name>
</gene>
<feature type="compositionally biased region" description="Polar residues" evidence="5">
    <location>
        <begin position="57"/>
        <end position="69"/>
    </location>
</feature>
<evidence type="ECO:0000313" key="10">
    <source>
        <dbReference type="Proteomes" id="UP000290567"/>
    </source>
</evidence>
<name>A0A4P5PEJ2_9ENTE</name>
<feature type="region of interest" description="Disordered" evidence="5">
    <location>
        <begin position="34"/>
        <end position="83"/>
    </location>
</feature>
<feature type="domain" description="Gram-positive cocci surface proteins LPxTG" evidence="8">
    <location>
        <begin position="309"/>
        <end position="344"/>
    </location>
</feature>
<keyword evidence="6" id="KW-0812">Transmembrane</keyword>
<feature type="compositionally biased region" description="Low complexity" evidence="5">
    <location>
        <begin position="34"/>
        <end position="56"/>
    </location>
</feature>
<evidence type="ECO:0000256" key="5">
    <source>
        <dbReference type="SAM" id="MobiDB-lite"/>
    </source>
</evidence>
<dbReference type="Pfam" id="PF00746">
    <property type="entry name" value="Gram_pos_anchor"/>
    <property type="match status" value="1"/>
</dbReference>
<dbReference type="InterPro" id="IPR019931">
    <property type="entry name" value="LPXTG_anchor"/>
</dbReference>
<feature type="transmembrane region" description="Helical" evidence="6">
    <location>
        <begin position="317"/>
        <end position="336"/>
    </location>
</feature>
<feature type="compositionally biased region" description="Basic and acidic residues" evidence="5">
    <location>
        <begin position="70"/>
        <end position="83"/>
    </location>
</feature>
<sequence>MKKMILVGLLALTFPYAAHAETSTTPQSAIQMAAEETISSETAETAARTESTTDSSQTENSTAASSSQVAEKESTNELTKKETEQLQKEIVEKVEKDLDTKATKPEPSMDYTADEIRQNLYAITGNKYSKADFDRYSDEELLNTQTLFLRYNLDTVGMDAGGFARLLEALYKDKTISYAEAEKALSFNPRNYTSCLDMINDIDQLQAYLRAMYPSNSSFMPIRNLTNDELIAILKKIAPFEDKMVTENGHLFPGIALLISNYASDSAKTTDDSKDDQQNMNAGNETANQTPANSTPASSEEKSIVQSILPKTGEQKMMYLTVLGVVLIVLVAFIFIKRTRTSSK</sequence>
<keyword evidence="6" id="KW-1133">Transmembrane helix</keyword>
<organism evidence="9 10">
    <name type="scientific">Enterococcus florum</name>
    <dbReference type="NCBI Taxonomy" id="2480627"/>
    <lineage>
        <taxon>Bacteria</taxon>
        <taxon>Bacillati</taxon>
        <taxon>Bacillota</taxon>
        <taxon>Bacilli</taxon>
        <taxon>Lactobacillales</taxon>
        <taxon>Enterococcaceae</taxon>
        <taxon>Enterococcus</taxon>
    </lineage>
</organism>
<keyword evidence="3 7" id="KW-0732">Signal</keyword>
<dbReference type="NCBIfam" id="TIGR01167">
    <property type="entry name" value="LPXTG_anchor"/>
    <property type="match status" value="1"/>
</dbReference>
<feature type="compositionally biased region" description="Basic and acidic residues" evidence="5">
    <location>
        <begin position="268"/>
        <end position="277"/>
    </location>
</feature>
<evidence type="ECO:0000256" key="7">
    <source>
        <dbReference type="SAM" id="SignalP"/>
    </source>
</evidence>
<evidence type="ECO:0000256" key="1">
    <source>
        <dbReference type="ARBA" id="ARBA00022512"/>
    </source>
</evidence>
<proteinExistence type="predicted"/>
<evidence type="ECO:0000313" key="9">
    <source>
        <dbReference type="EMBL" id="GCF94578.1"/>
    </source>
</evidence>
<accession>A0A4P5PEJ2</accession>
<feature type="compositionally biased region" description="Polar residues" evidence="5">
    <location>
        <begin position="278"/>
        <end position="298"/>
    </location>
</feature>
<feature type="signal peptide" evidence="7">
    <location>
        <begin position="1"/>
        <end position="20"/>
    </location>
</feature>
<keyword evidence="4" id="KW-0572">Peptidoglycan-anchor</keyword>
<dbReference type="Proteomes" id="UP000290567">
    <property type="component" value="Unassembled WGS sequence"/>
</dbReference>
<protein>
    <recommendedName>
        <fullName evidence="8">Gram-positive cocci surface proteins LPxTG domain-containing protein</fullName>
    </recommendedName>
</protein>
<keyword evidence="2" id="KW-0964">Secreted</keyword>
<evidence type="ECO:0000256" key="2">
    <source>
        <dbReference type="ARBA" id="ARBA00022525"/>
    </source>
</evidence>
<dbReference type="EMBL" id="BJCC01000020">
    <property type="protein sequence ID" value="GCF94578.1"/>
    <property type="molecule type" value="Genomic_DNA"/>
</dbReference>
<evidence type="ECO:0000256" key="6">
    <source>
        <dbReference type="SAM" id="Phobius"/>
    </source>
</evidence>
<dbReference type="AlphaFoldDB" id="A0A4P5PEJ2"/>
<evidence type="ECO:0000256" key="4">
    <source>
        <dbReference type="ARBA" id="ARBA00023088"/>
    </source>
</evidence>
<feature type="region of interest" description="Disordered" evidence="5">
    <location>
        <begin position="268"/>
        <end position="303"/>
    </location>
</feature>
<comment type="caution">
    <text evidence="9">The sequence shown here is derived from an EMBL/GenBank/DDBJ whole genome shotgun (WGS) entry which is preliminary data.</text>
</comment>
<evidence type="ECO:0000256" key="3">
    <source>
        <dbReference type="ARBA" id="ARBA00022729"/>
    </source>
</evidence>
<evidence type="ECO:0000259" key="8">
    <source>
        <dbReference type="PROSITE" id="PS50847"/>
    </source>
</evidence>
<keyword evidence="10" id="KW-1185">Reference proteome</keyword>
<dbReference type="OrthoDB" id="2194558at2"/>
<keyword evidence="6" id="KW-0472">Membrane</keyword>
<keyword evidence="1" id="KW-0134">Cell wall</keyword>
<feature type="chain" id="PRO_5020496959" description="Gram-positive cocci surface proteins LPxTG domain-containing protein" evidence="7">
    <location>
        <begin position="21"/>
        <end position="344"/>
    </location>
</feature>
<dbReference type="PROSITE" id="PS50847">
    <property type="entry name" value="GRAM_POS_ANCHORING"/>
    <property type="match status" value="1"/>
</dbReference>